<evidence type="ECO:0000313" key="2">
    <source>
        <dbReference type="EMBL" id="CAH0406178.1"/>
    </source>
</evidence>
<dbReference type="Pfam" id="PF06585">
    <property type="entry name" value="JHBP"/>
    <property type="match status" value="1"/>
</dbReference>
<feature type="chain" id="PRO_5046020181" description="Lipid-binding serum glycoprotein N-terminal domain-containing protein" evidence="1">
    <location>
        <begin position="18"/>
        <end position="220"/>
    </location>
</feature>
<protein>
    <recommendedName>
        <fullName evidence="4">Lipid-binding serum glycoprotein N-terminal domain-containing protein</fullName>
    </recommendedName>
</protein>
<name>A0ABN8BBI0_CHISP</name>
<feature type="signal peptide" evidence="1">
    <location>
        <begin position="1"/>
        <end position="17"/>
    </location>
</feature>
<organism evidence="2 3">
    <name type="scientific">Chilo suppressalis</name>
    <name type="common">Asiatic rice borer moth</name>
    <dbReference type="NCBI Taxonomy" id="168631"/>
    <lineage>
        <taxon>Eukaryota</taxon>
        <taxon>Metazoa</taxon>
        <taxon>Ecdysozoa</taxon>
        <taxon>Arthropoda</taxon>
        <taxon>Hexapoda</taxon>
        <taxon>Insecta</taxon>
        <taxon>Pterygota</taxon>
        <taxon>Neoptera</taxon>
        <taxon>Endopterygota</taxon>
        <taxon>Lepidoptera</taxon>
        <taxon>Glossata</taxon>
        <taxon>Ditrysia</taxon>
        <taxon>Pyraloidea</taxon>
        <taxon>Crambidae</taxon>
        <taxon>Crambinae</taxon>
        <taxon>Chilo</taxon>
    </lineage>
</organism>
<dbReference type="Proteomes" id="UP001153292">
    <property type="component" value="Chromosome 5"/>
</dbReference>
<evidence type="ECO:0008006" key="4">
    <source>
        <dbReference type="Google" id="ProtNLM"/>
    </source>
</evidence>
<dbReference type="InterPro" id="IPR010562">
    <property type="entry name" value="Haemolymph_juvenile_hormone-bd"/>
</dbReference>
<evidence type="ECO:0000256" key="1">
    <source>
        <dbReference type="SAM" id="SignalP"/>
    </source>
</evidence>
<reference evidence="2" key="1">
    <citation type="submission" date="2021-12" db="EMBL/GenBank/DDBJ databases">
        <authorList>
            <person name="King R."/>
        </authorList>
    </citation>
    <scope>NUCLEOTIDE SEQUENCE</scope>
</reference>
<evidence type="ECO:0000313" key="3">
    <source>
        <dbReference type="Proteomes" id="UP001153292"/>
    </source>
</evidence>
<dbReference type="Gene3D" id="3.15.10.30">
    <property type="entry name" value="Haemolymph juvenile hormone binding protein"/>
    <property type="match status" value="1"/>
</dbReference>
<dbReference type="EMBL" id="OU963898">
    <property type="protein sequence ID" value="CAH0406178.1"/>
    <property type="molecule type" value="Genomic_DNA"/>
</dbReference>
<keyword evidence="3" id="KW-1185">Reference proteome</keyword>
<proteinExistence type="predicted"/>
<sequence>MKVLGLLLAGLLASSAAVTDHQRVSARFIEGIVAGAIEDLSNNIRERGLDPLLISHSIDKRPPVTELFVLKAEIEELLVVGMSKIVLDRMTYSILFSTLTFEVSLPGIFISIASSSVDIKMLGNKFDGSISGSVNIIDTRISGRARIRLGIGGATITALTLDHSIRDIESDLVIFVLGEDMSCKGNNFVGITIPYLLKKNRRDINQLLEYYAMKMINENL</sequence>
<gene>
    <name evidence="2" type="ORF">CHILSU_LOCUS9551</name>
</gene>
<dbReference type="InterPro" id="IPR038606">
    <property type="entry name" value="To_sf"/>
</dbReference>
<accession>A0ABN8BBI0</accession>
<keyword evidence="1" id="KW-0732">Signal</keyword>